<protein>
    <submittedName>
        <fullName evidence="1">Polyketide cyclase</fullName>
    </submittedName>
</protein>
<comment type="caution">
    <text evidence="1">The sequence shown here is derived from an EMBL/GenBank/DDBJ whole genome shotgun (WGS) entry which is preliminary data.</text>
</comment>
<reference evidence="1" key="2">
    <citation type="submission" date="2021-04" db="EMBL/GenBank/DDBJ databases">
        <authorList>
            <person name="Gilroy R."/>
        </authorList>
    </citation>
    <scope>NUCLEOTIDE SEQUENCE</scope>
    <source>
        <strain evidence="1">ChiBcec16_6824</strain>
    </source>
</reference>
<name>A0A9D2BZC4_9FIRM</name>
<sequence>VVTNFEDTSWRSDLARVEVLSETTFVEYAKSGYATTFTVTACEEPTFWAFRMENENMSGHWEGRFISSQSGTRVTFTESVTGKRFVKGRLPQLYLF</sequence>
<feature type="non-terminal residue" evidence="1">
    <location>
        <position position="1"/>
    </location>
</feature>
<dbReference type="SUPFAM" id="SSF55961">
    <property type="entry name" value="Bet v1-like"/>
    <property type="match status" value="1"/>
</dbReference>
<accession>A0A9D2BZC4</accession>
<reference evidence="1" key="1">
    <citation type="journal article" date="2021" name="PeerJ">
        <title>Extensive microbial diversity within the chicken gut microbiome revealed by metagenomics and culture.</title>
        <authorList>
            <person name="Gilroy R."/>
            <person name="Ravi A."/>
            <person name="Getino M."/>
            <person name="Pursley I."/>
            <person name="Horton D.L."/>
            <person name="Alikhan N.F."/>
            <person name="Baker D."/>
            <person name="Gharbi K."/>
            <person name="Hall N."/>
            <person name="Watson M."/>
            <person name="Adriaenssens E.M."/>
            <person name="Foster-Nyarko E."/>
            <person name="Jarju S."/>
            <person name="Secka A."/>
            <person name="Antonio M."/>
            <person name="Oren A."/>
            <person name="Chaudhuri R.R."/>
            <person name="La Ragione R."/>
            <person name="Hildebrand F."/>
            <person name="Pallen M.J."/>
        </authorList>
    </citation>
    <scope>NUCLEOTIDE SEQUENCE</scope>
    <source>
        <strain evidence="1">ChiBcec16_6824</strain>
    </source>
</reference>
<evidence type="ECO:0000313" key="1">
    <source>
        <dbReference type="EMBL" id="HIY21335.1"/>
    </source>
</evidence>
<proteinExistence type="predicted"/>
<dbReference type="Gene3D" id="3.30.530.20">
    <property type="match status" value="1"/>
</dbReference>
<dbReference type="EMBL" id="DXDX01000099">
    <property type="protein sequence ID" value="HIY21335.1"/>
    <property type="molecule type" value="Genomic_DNA"/>
</dbReference>
<organism evidence="1 2">
    <name type="scientific">Candidatus Flavonifractor merdigallinarum</name>
    <dbReference type="NCBI Taxonomy" id="2838589"/>
    <lineage>
        <taxon>Bacteria</taxon>
        <taxon>Bacillati</taxon>
        <taxon>Bacillota</taxon>
        <taxon>Clostridia</taxon>
        <taxon>Eubacteriales</taxon>
        <taxon>Oscillospiraceae</taxon>
        <taxon>Flavonifractor</taxon>
    </lineage>
</organism>
<dbReference type="InterPro" id="IPR023393">
    <property type="entry name" value="START-like_dom_sf"/>
</dbReference>
<dbReference type="Proteomes" id="UP000823868">
    <property type="component" value="Unassembled WGS sequence"/>
</dbReference>
<gene>
    <name evidence="1" type="ORF">H9841_05470</name>
</gene>
<evidence type="ECO:0000313" key="2">
    <source>
        <dbReference type="Proteomes" id="UP000823868"/>
    </source>
</evidence>
<dbReference type="AlphaFoldDB" id="A0A9D2BZC4"/>